<dbReference type="RefSeq" id="WP_165841979.1">
    <property type="nucleotide sequence ID" value="NZ_QEOB01000011.1"/>
</dbReference>
<dbReference type="EMBL" id="QEOB01000011">
    <property type="protein sequence ID" value="PVX81393.1"/>
    <property type="molecule type" value="Genomic_DNA"/>
</dbReference>
<dbReference type="Proteomes" id="UP000245712">
    <property type="component" value="Unassembled WGS sequence"/>
</dbReference>
<keyword evidence="3" id="KW-1185">Reference proteome</keyword>
<reference evidence="2 3" key="1">
    <citation type="submission" date="2018-05" db="EMBL/GenBank/DDBJ databases">
        <title>Genomic Encyclopedia of Type Strains, Phase IV (KMG-V): Genome sequencing to study the core and pangenomes of soil and plant-associated prokaryotes.</title>
        <authorList>
            <person name="Whitman W."/>
        </authorList>
    </citation>
    <scope>NUCLEOTIDE SEQUENCE [LARGE SCALE GENOMIC DNA]</scope>
    <source>
        <strain evidence="2 3">SCZa-39</strain>
    </source>
</reference>
<proteinExistence type="predicted"/>
<evidence type="ECO:0000313" key="3">
    <source>
        <dbReference type="Proteomes" id="UP000245712"/>
    </source>
</evidence>
<accession>A0ABX5KJ03</accession>
<feature type="compositionally biased region" description="Basic and acidic residues" evidence="1">
    <location>
        <begin position="23"/>
        <end position="39"/>
    </location>
</feature>
<name>A0ABX5KJ03_9BURK</name>
<feature type="region of interest" description="Disordered" evidence="1">
    <location>
        <begin position="1"/>
        <end position="58"/>
    </location>
</feature>
<comment type="caution">
    <text evidence="2">The sequence shown here is derived from an EMBL/GenBank/DDBJ whole genome shotgun (WGS) entry which is preliminary data.</text>
</comment>
<gene>
    <name evidence="2" type="ORF">C7402_111295</name>
</gene>
<evidence type="ECO:0000313" key="2">
    <source>
        <dbReference type="EMBL" id="PVX81393.1"/>
    </source>
</evidence>
<evidence type="ECO:0000256" key="1">
    <source>
        <dbReference type="SAM" id="MobiDB-lite"/>
    </source>
</evidence>
<protein>
    <submittedName>
        <fullName evidence="2">Uncharacterized protein</fullName>
    </submittedName>
</protein>
<sequence length="58" mass="6425">MQKRTQANSKGVLHGTPPADTQQAERDAREKSKHERSENELPSTQDKNPIPPGTTRSS</sequence>
<organism evidence="2 3">
    <name type="scientific">Paraburkholderia unamae</name>
    <dbReference type="NCBI Taxonomy" id="219649"/>
    <lineage>
        <taxon>Bacteria</taxon>
        <taxon>Pseudomonadati</taxon>
        <taxon>Pseudomonadota</taxon>
        <taxon>Betaproteobacteria</taxon>
        <taxon>Burkholderiales</taxon>
        <taxon>Burkholderiaceae</taxon>
        <taxon>Paraburkholderia</taxon>
    </lineage>
</organism>